<evidence type="ECO:0000313" key="3">
    <source>
        <dbReference type="EMBL" id="RCJ21960.1"/>
    </source>
</evidence>
<keyword evidence="4" id="KW-1185">Reference proteome</keyword>
<keyword evidence="1" id="KW-0472">Membrane</keyword>
<accession>A0A367QE10</accession>
<dbReference type="InterPro" id="IPR025588">
    <property type="entry name" value="YcxB-like_C"/>
</dbReference>
<comment type="caution">
    <text evidence="3">The sequence shown here is derived from an EMBL/GenBank/DDBJ whole genome shotgun (WGS) entry which is preliminary data.</text>
</comment>
<reference evidence="3" key="1">
    <citation type="submission" date="2016-04" db="EMBL/GenBank/DDBJ databases">
        <authorList>
            <person name="Tabuchi Yagui T.R."/>
        </authorList>
    </citation>
    <scope>NUCLEOTIDE SEQUENCE [LARGE SCALE GENOMIC DNA]</scope>
    <source>
        <strain evidence="3">NIES-26</strain>
    </source>
</reference>
<keyword evidence="1" id="KW-1133">Transmembrane helix</keyword>
<evidence type="ECO:0000256" key="1">
    <source>
        <dbReference type="SAM" id="Phobius"/>
    </source>
</evidence>
<proteinExistence type="predicted"/>
<evidence type="ECO:0000259" key="2">
    <source>
        <dbReference type="Pfam" id="PF14317"/>
    </source>
</evidence>
<gene>
    <name evidence="3" type="ORF">A6770_04850</name>
</gene>
<dbReference type="AlphaFoldDB" id="A0A367QE10"/>
<feature type="transmembrane region" description="Helical" evidence="1">
    <location>
        <begin position="52"/>
        <end position="71"/>
    </location>
</feature>
<feature type="domain" description="YcxB-like C-terminal" evidence="2">
    <location>
        <begin position="89"/>
        <end position="152"/>
    </location>
</feature>
<keyword evidence="1" id="KW-0812">Transmembrane</keyword>
<sequence length="161" mass="19616">MQIKTKTFSITPKEFRQLLATQYYRQRRNLLILYAVMIVITFLLPFDETLVFLRIYFLSLFIFSLFAPFLINLKKTQPILNFIARYWEIDENFISIYYEDGSISKFRFEHLTKAIKLREYYLLYMTTVGYFHYLPISALESEKDIHRFDLFLEGKQLIKLW</sequence>
<organism evidence="3 4">
    <name type="scientific">Nostoc minutum NIES-26</name>
    <dbReference type="NCBI Taxonomy" id="1844469"/>
    <lineage>
        <taxon>Bacteria</taxon>
        <taxon>Bacillati</taxon>
        <taxon>Cyanobacteriota</taxon>
        <taxon>Cyanophyceae</taxon>
        <taxon>Nostocales</taxon>
        <taxon>Nostocaceae</taxon>
        <taxon>Nostoc</taxon>
    </lineage>
</organism>
<protein>
    <recommendedName>
        <fullName evidence="2">YcxB-like C-terminal domain-containing protein</fullName>
    </recommendedName>
</protein>
<feature type="transmembrane region" description="Helical" evidence="1">
    <location>
        <begin position="30"/>
        <end position="46"/>
    </location>
</feature>
<dbReference type="Pfam" id="PF14317">
    <property type="entry name" value="YcxB"/>
    <property type="match status" value="1"/>
</dbReference>
<dbReference type="Proteomes" id="UP000252107">
    <property type="component" value="Unassembled WGS sequence"/>
</dbReference>
<name>A0A367QE10_9NOSO</name>
<evidence type="ECO:0000313" key="4">
    <source>
        <dbReference type="Proteomes" id="UP000252107"/>
    </source>
</evidence>
<dbReference type="EMBL" id="LXQD01000328">
    <property type="protein sequence ID" value="RCJ21960.1"/>
    <property type="molecule type" value="Genomic_DNA"/>
</dbReference>